<dbReference type="Gene3D" id="2.130.10.10">
    <property type="entry name" value="YVTN repeat-like/Quinoprotein amine dehydrogenase"/>
    <property type="match status" value="3"/>
</dbReference>
<feature type="repeat" description="WD" evidence="3">
    <location>
        <begin position="292"/>
        <end position="326"/>
    </location>
</feature>
<evidence type="ECO:0000313" key="7">
    <source>
        <dbReference type="Proteomes" id="UP000250235"/>
    </source>
</evidence>
<keyword evidence="5" id="KW-0812">Transmembrane</keyword>
<evidence type="ECO:0000256" key="3">
    <source>
        <dbReference type="PROSITE-ProRule" id="PRU00221"/>
    </source>
</evidence>
<dbReference type="SUPFAM" id="SSF50978">
    <property type="entry name" value="WD40 repeat-like"/>
    <property type="match status" value="1"/>
</dbReference>
<dbReference type="AlphaFoldDB" id="A0A2Z7C3V2"/>
<keyword evidence="1 3" id="KW-0853">WD repeat</keyword>
<dbReference type="InterPro" id="IPR015943">
    <property type="entry name" value="WD40/YVTN_repeat-like_dom_sf"/>
</dbReference>
<keyword evidence="7" id="KW-1185">Reference proteome</keyword>
<evidence type="ECO:0000256" key="1">
    <source>
        <dbReference type="ARBA" id="ARBA00022574"/>
    </source>
</evidence>
<dbReference type="InterPro" id="IPR019775">
    <property type="entry name" value="WD40_repeat_CS"/>
</dbReference>
<feature type="repeat" description="WD" evidence="3">
    <location>
        <begin position="84"/>
        <end position="125"/>
    </location>
</feature>
<organism evidence="6 7">
    <name type="scientific">Dorcoceras hygrometricum</name>
    <dbReference type="NCBI Taxonomy" id="472368"/>
    <lineage>
        <taxon>Eukaryota</taxon>
        <taxon>Viridiplantae</taxon>
        <taxon>Streptophyta</taxon>
        <taxon>Embryophyta</taxon>
        <taxon>Tracheophyta</taxon>
        <taxon>Spermatophyta</taxon>
        <taxon>Magnoliopsida</taxon>
        <taxon>eudicotyledons</taxon>
        <taxon>Gunneridae</taxon>
        <taxon>Pentapetalae</taxon>
        <taxon>asterids</taxon>
        <taxon>lamiids</taxon>
        <taxon>Lamiales</taxon>
        <taxon>Gesneriaceae</taxon>
        <taxon>Didymocarpoideae</taxon>
        <taxon>Trichosporeae</taxon>
        <taxon>Loxocarpinae</taxon>
        <taxon>Dorcoceras</taxon>
    </lineage>
</organism>
<dbReference type="PROSITE" id="PS50294">
    <property type="entry name" value="WD_REPEATS_REGION"/>
    <property type="match status" value="2"/>
</dbReference>
<dbReference type="PROSITE" id="PS00678">
    <property type="entry name" value="WD_REPEATS_1"/>
    <property type="match status" value="1"/>
</dbReference>
<evidence type="ECO:0000313" key="6">
    <source>
        <dbReference type="EMBL" id="KZV41596.1"/>
    </source>
</evidence>
<sequence length="437" mass="47394">MDALLPIIGCSAIIGALIAFLIFGNYFRRRKSEIQSIARPETLNPDFLTKPTVPKKLHQKSHGHSHAAEKDANKKHHPLDLNTLKGHGDAVTGLCFSPDARSLATACGDGVVRVFRLDDASSKSFKFLRINLPAGGHPTAVAFAEDASSVVVGSQALSGSSLYMYGEEKAKTTGEQKQQTKLPLPEIKWESHKVHENRAILTLIGTKATYGSADGSALIASCSEGTDIKLWHGKTGKLLGTVDTNQLKNTMATISPNGRFIAAAAFTADVKVWEIVYSKDGSVKEVMKVMQLKGHKSAVTWLCFDPNSEKIITASKDGSIRIWNINVRYHLDEDPKTLKVFPIPLHDANGTTLHYDRLSLSPDGRILAATHGSMLHWLCAETGQILDTAEKAHDGDVSDMSWAPTSIPTENNKQQLVLATAGIDKKVKLWAAPPPPS</sequence>
<protein>
    <recommendedName>
        <fullName evidence="8">Transducin beta-like protein 2</fullName>
    </recommendedName>
</protein>
<proteinExistence type="predicted"/>
<keyword evidence="2" id="KW-0677">Repeat</keyword>
<evidence type="ECO:0008006" key="8">
    <source>
        <dbReference type="Google" id="ProtNLM"/>
    </source>
</evidence>
<feature type="compositionally biased region" description="Basic residues" evidence="4">
    <location>
        <begin position="53"/>
        <end position="65"/>
    </location>
</feature>
<feature type="transmembrane region" description="Helical" evidence="5">
    <location>
        <begin position="6"/>
        <end position="27"/>
    </location>
</feature>
<dbReference type="OrthoDB" id="346371at2759"/>
<keyword evidence="5" id="KW-0472">Membrane</keyword>
<dbReference type="EMBL" id="KQ999417">
    <property type="protein sequence ID" value="KZV41596.1"/>
    <property type="molecule type" value="Genomic_DNA"/>
</dbReference>
<dbReference type="Pfam" id="PF00400">
    <property type="entry name" value="WD40"/>
    <property type="match status" value="2"/>
</dbReference>
<gene>
    <name evidence="6" type="ORF">F511_15365</name>
</gene>
<dbReference type="PANTHER" id="PTHR45282">
    <property type="entry name" value="OS03G0858400 PROTEIN"/>
    <property type="match status" value="1"/>
</dbReference>
<evidence type="ECO:0000256" key="5">
    <source>
        <dbReference type="SAM" id="Phobius"/>
    </source>
</evidence>
<accession>A0A2Z7C3V2</accession>
<name>A0A2Z7C3V2_9LAMI</name>
<feature type="region of interest" description="Disordered" evidence="4">
    <location>
        <begin position="53"/>
        <end position="80"/>
    </location>
</feature>
<evidence type="ECO:0000256" key="2">
    <source>
        <dbReference type="ARBA" id="ARBA00022737"/>
    </source>
</evidence>
<dbReference type="InterPro" id="IPR036322">
    <property type="entry name" value="WD40_repeat_dom_sf"/>
</dbReference>
<reference evidence="6 7" key="1">
    <citation type="journal article" date="2015" name="Proc. Natl. Acad. Sci. U.S.A.">
        <title>The resurrection genome of Boea hygrometrica: A blueprint for survival of dehydration.</title>
        <authorList>
            <person name="Xiao L."/>
            <person name="Yang G."/>
            <person name="Zhang L."/>
            <person name="Yang X."/>
            <person name="Zhao S."/>
            <person name="Ji Z."/>
            <person name="Zhou Q."/>
            <person name="Hu M."/>
            <person name="Wang Y."/>
            <person name="Chen M."/>
            <person name="Xu Y."/>
            <person name="Jin H."/>
            <person name="Xiao X."/>
            <person name="Hu G."/>
            <person name="Bao F."/>
            <person name="Hu Y."/>
            <person name="Wan P."/>
            <person name="Li L."/>
            <person name="Deng X."/>
            <person name="Kuang T."/>
            <person name="Xiang C."/>
            <person name="Zhu J.K."/>
            <person name="Oliver M.J."/>
            <person name="He Y."/>
        </authorList>
    </citation>
    <scope>NUCLEOTIDE SEQUENCE [LARGE SCALE GENOMIC DNA]</scope>
    <source>
        <strain evidence="7">cv. XS01</strain>
    </source>
</reference>
<dbReference type="InterPro" id="IPR001680">
    <property type="entry name" value="WD40_rpt"/>
</dbReference>
<dbReference type="PANTHER" id="PTHR45282:SF2">
    <property type="entry name" value="OS03G0858400 PROTEIN"/>
    <property type="match status" value="1"/>
</dbReference>
<dbReference type="Proteomes" id="UP000250235">
    <property type="component" value="Unassembled WGS sequence"/>
</dbReference>
<keyword evidence="5" id="KW-1133">Transmembrane helix</keyword>
<dbReference type="SMART" id="SM00320">
    <property type="entry name" value="WD40"/>
    <property type="match status" value="5"/>
</dbReference>
<evidence type="ECO:0000256" key="4">
    <source>
        <dbReference type="SAM" id="MobiDB-lite"/>
    </source>
</evidence>
<dbReference type="PROSITE" id="PS50082">
    <property type="entry name" value="WD_REPEATS_2"/>
    <property type="match status" value="2"/>
</dbReference>